<evidence type="ECO:0000256" key="7">
    <source>
        <dbReference type="ARBA" id="ARBA00022723"/>
    </source>
</evidence>
<dbReference type="GO" id="GO:0051539">
    <property type="term" value="F:4 iron, 4 sulfur cluster binding"/>
    <property type="evidence" value="ECO:0007669"/>
    <property type="project" value="UniProtKB-KW"/>
</dbReference>
<dbReference type="GO" id="GO:0019344">
    <property type="term" value="P:cysteine biosynthetic process"/>
    <property type="evidence" value="ECO:0007669"/>
    <property type="project" value="UniProtKB-KW"/>
</dbReference>
<dbReference type="GO" id="GO:0046872">
    <property type="term" value="F:metal ion binding"/>
    <property type="evidence" value="ECO:0007669"/>
    <property type="project" value="UniProtKB-KW"/>
</dbReference>
<keyword evidence="5" id="KW-0285">Flavoprotein</keyword>
<dbReference type="GO" id="GO:0005829">
    <property type="term" value="C:cytosol"/>
    <property type="evidence" value="ECO:0007669"/>
    <property type="project" value="TreeGrafter"/>
</dbReference>
<dbReference type="GO" id="GO:0010181">
    <property type="term" value="F:FMN binding"/>
    <property type="evidence" value="ECO:0007669"/>
    <property type="project" value="TreeGrafter"/>
</dbReference>
<dbReference type="GO" id="GO:0050660">
    <property type="term" value="F:flavin adenine dinucleotide binding"/>
    <property type="evidence" value="ECO:0007669"/>
    <property type="project" value="TreeGrafter"/>
</dbReference>
<dbReference type="InterPro" id="IPR023173">
    <property type="entry name" value="NADPH_Cyt_P450_Rdtase_alpha"/>
</dbReference>
<dbReference type="InterPro" id="IPR001709">
    <property type="entry name" value="Flavoprot_Pyr_Nucl_cyt_Rdtase"/>
</dbReference>
<comment type="caution">
    <text evidence="18">The sequence shown here is derived from an EMBL/GenBank/DDBJ whole genome shotgun (WGS) entry which is preliminary data.</text>
</comment>
<organism evidence="18 19">
    <name type="scientific">Muricoccus pecuniae</name>
    <dbReference type="NCBI Taxonomy" id="693023"/>
    <lineage>
        <taxon>Bacteria</taxon>
        <taxon>Pseudomonadati</taxon>
        <taxon>Pseudomonadota</taxon>
        <taxon>Alphaproteobacteria</taxon>
        <taxon>Acetobacterales</taxon>
        <taxon>Roseomonadaceae</taxon>
        <taxon>Muricoccus</taxon>
    </lineage>
</organism>
<comment type="cofactor">
    <cofactor evidence="2">
        <name>FAD</name>
        <dbReference type="ChEBI" id="CHEBI:57692"/>
    </cofactor>
</comment>
<keyword evidence="10" id="KW-0813">Transport</keyword>
<evidence type="ECO:0000313" key="19">
    <source>
        <dbReference type="Proteomes" id="UP000580654"/>
    </source>
</evidence>
<dbReference type="AlphaFoldDB" id="A0A840YDS5"/>
<evidence type="ECO:0000256" key="6">
    <source>
        <dbReference type="ARBA" id="ARBA00022643"/>
    </source>
</evidence>
<comment type="cofactor">
    <cofactor evidence="1">
        <name>FMN</name>
        <dbReference type="ChEBI" id="CHEBI:58210"/>
    </cofactor>
</comment>
<dbReference type="InterPro" id="IPR017938">
    <property type="entry name" value="Riboflavin_synthase-like_b-brl"/>
</dbReference>
<evidence type="ECO:0000313" key="18">
    <source>
        <dbReference type="EMBL" id="MBB5692044.1"/>
    </source>
</evidence>
<evidence type="ECO:0000259" key="16">
    <source>
        <dbReference type="PROSITE" id="PS51384"/>
    </source>
</evidence>
<keyword evidence="14" id="KW-0028">Amino-acid biosynthesis</keyword>
<dbReference type="Gene3D" id="1.20.990.10">
    <property type="entry name" value="NADPH-cytochrome p450 Reductase, Chain A, domain 3"/>
    <property type="match status" value="1"/>
</dbReference>
<dbReference type="Gene3D" id="3.40.50.80">
    <property type="entry name" value="Nucleotide-binding domain of ferredoxin-NADP reductase (FNR) module"/>
    <property type="match status" value="1"/>
</dbReference>
<evidence type="ECO:0000256" key="12">
    <source>
        <dbReference type="ARBA" id="ARBA00023004"/>
    </source>
</evidence>
<dbReference type="Gene3D" id="2.40.30.10">
    <property type="entry name" value="Translation factors"/>
    <property type="match status" value="1"/>
</dbReference>
<reference evidence="18 19" key="1">
    <citation type="submission" date="2020-08" db="EMBL/GenBank/DDBJ databases">
        <title>Genomic Encyclopedia of Type Strains, Phase IV (KMG-IV): sequencing the most valuable type-strain genomes for metagenomic binning, comparative biology and taxonomic classification.</title>
        <authorList>
            <person name="Goeker M."/>
        </authorList>
    </citation>
    <scope>NUCLEOTIDE SEQUENCE [LARGE SCALE GENOMIC DNA]</scope>
    <source>
        <strain evidence="18 19">DSM 25622</strain>
    </source>
</reference>
<dbReference type="EC" id="1.8.1.2" evidence="3"/>
<keyword evidence="4" id="KW-0004">4Fe-4S</keyword>
<dbReference type="NCBIfam" id="NF004859">
    <property type="entry name" value="PRK06214.1"/>
    <property type="match status" value="1"/>
</dbReference>
<dbReference type="InterPro" id="IPR003097">
    <property type="entry name" value="CysJ-like_FAD-binding"/>
</dbReference>
<dbReference type="Pfam" id="PF04060">
    <property type="entry name" value="FeS"/>
    <property type="match status" value="1"/>
</dbReference>
<dbReference type="Pfam" id="PF00667">
    <property type="entry name" value="FAD_binding_1"/>
    <property type="match status" value="1"/>
</dbReference>
<dbReference type="PANTHER" id="PTHR19384">
    <property type="entry name" value="NITRIC OXIDE SYNTHASE-RELATED"/>
    <property type="match status" value="1"/>
</dbReference>
<dbReference type="RefSeq" id="WP_184512645.1">
    <property type="nucleotide sequence ID" value="NZ_JACIJD010000001.1"/>
</dbReference>
<evidence type="ECO:0000256" key="13">
    <source>
        <dbReference type="ARBA" id="ARBA00023014"/>
    </source>
</evidence>
<protein>
    <recommendedName>
        <fullName evidence="3">assimilatory sulfite reductase (NADPH)</fullName>
        <ecNumber evidence="3">1.8.1.2</ecNumber>
    </recommendedName>
</protein>
<dbReference type="PROSITE" id="PS51656">
    <property type="entry name" value="4FE4S"/>
    <property type="match status" value="1"/>
</dbReference>
<dbReference type="PRINTS" id="PR00371">
    <property type="entry name" value="FPNCR"/>
</dbReference>
<dbReference type="FunFam" id="3.40.50.80:FF:000001">
    <property type="entry name" value="NADPH--cytochrome P450 reductase 1"/>
    <property type="match status" value="1"/>
</dbReference>
<dbReference type="InterPro" id="IPR001433">
    <property type="entry name" value="OxRdtase_FAD/NAD-bd"/>
</dbReference>
<comment type="catalytic activity">
    <reaction evidence="15">
        <text>hydrogen sulfide + 3 NADP(+) + 3 H2O = sulfite + 3 NADPH + 4 H(+)</text>
        <dbReference type="Rhea" id="RHEA:13801"/>
        <dbReference type="ChEBI" id="CHEBI:15377"/>
        <dbReference type="ChEBI" id="CHEBI:15378"/>
        <dbReference type="ChEBI" id="CHEBI:17359"/>
        <dbReference type="ChEBI" id="CHEBI:29919"/>
        <dbReference type="ChEBI" id="CHEBI:57783"/>
        <dbReference type="ChEBI" id="CHEBI:58349"/>
        <dbReference type="EC" id="1.8.1.2"/>
    </reaction>
</comment>
<keyword evidence="11 18" id="KW-0560">Oxidoreductase</keyword>
<dbReference type="PANTHER" id="PTHR19384:SF128">
    <property type="entry name" value="NADPH OXIDOREDUCTASE A"/>
    <property type="match status" value="1"/>
</dbReference>
<keyword evidence="6" id="KW-0288">FMN</keyword>
<dbReference type="InterPro" id="IPR007202">
    <property type="entry name" value="4Fe-4S_dom"/>
</dbReference>
<name>A0A840YDS5_9PROT</name>
<evidence type="ECO:0000256" key="15">
    <source>
        <dbReference type="ARBA" id="ARBA00052219"/>
    </source>
</evidence>
<evidence type="ECO:0000256" key="11">
    <source>
        <dbReference type="ARBA" id="ARBA00023002"/>
    </source>
</evidence>
<proteinExistence type="predicted"/>
<dbReference type="SUPFAM" id="SSF63380">
    <property type="entry name" value="Riboflavin synthase domain-like"/>
    <property type="match status" value="1"/>
</dbReference>
<dbReference type="SUPFAM" id="SSF52343">
    <property type="entry name" value="Ferredoxin reductase-like, C-terminal NADP-linked domain"/>
    <property type="match status" value="1"/>
</dbReference>
<keyword evidence="13" id="KW-0411">Iron-sulfur</keyword>
<dbReference type="Gene3D" id="1.10.15.40">
    <property type="entry name" value="Electron transport complex subunit B, putative Fe-S cluster"/>
    <property type="match status" value="1"/>
</dbReference>
<dbReference type="PROSITE" id="PS51384">
    <property type="entry name" value="FAD_FR"/>
    <property type="match status" value="1"/>
</dbReference>
<dbReference type="EMBL" id="JACIJD010000001">
    <property type="protein sequence ID" value="MBB5692044.1"/>
    <property type="molecule type" value="Genomic_DNA"/>
</dbReference>
<keyword evidence="19" id="KW-1185">Reference proteome</keyword>
<sequence length="542" mass="57648">MNAISPIPGAFPGAAPVPLIPESAPFTAEQRAWLNGFLAGLYGGAASPGGTAPTAEPEAEEDFPWHDPALPLDERLSMAAGKPQSRRLMAAMAQLDCGQCGYVCQTYAEAIASGAEGSLSLCVPGGKATQKALKALQAETPAAAAPAPALRPAGPEMVPVRMLAAHRLSGEGSAKDVRNVVLDLEGTGLRYEPGDSLGLLAPNDPALVRACLTALGATGEEPVPCPDGVARPVREAFLAHLAIARPLDSSFDLLAGSARDAKEAAMLRKLADGDDDAAPADADLLDLLEAFPSARPPLADLAASLPGLKPRLYSIASSPLAVPGRVELCVSVVRAERRGRVRQGVASSHLGFRALPDLAEGEGHAAPGDRERALAGTVPAYMQVSHFRLPDDPAIPVIMCGPGTGIAPFRAFLQHRAAQGIRGRTWLFFGDQKSATDYLFRPEIEGWLADGTLERLSLAWSRDPGTKKTYVQDRMRENAADLWRWFQDGARFYICGDAARMAKDVDTALREIAMREGRMDADAARDWIVALARQNRYQRDVY</sequence>
<evidence type="ECO:0000256" key="3">
    <source>
        <dbReference type="ARBA" id="ARBA00012604"/>
    </source>
</evidence>
<feature type="domain" description="4Fe-4S" evidence="17">
    <location>
        <begin position="80"/>
        <end position="139"/>
    </location>
</feature>
<evidence type="ECO:0000256" key="2">
    <source>
        <dbReference type="ARBA" id="ARBA00001974"/>
    </source>
</evidence>
<evidence type="ECO:0000259" key="17">
    <source>
        <dbReference type="PROSITE" id="PS51656"/>
    </source>
</evidence>
<dbReference type="Pfam" id="PF00175">
    <property type="entry name" value="NAD_binding_1"/>
    <property type="match status" value="1"/>
</dbReference>
<feature type="domain" description="FAD-binding FR-type" evidence="16">
    <location>
        <begin position="155"/>
        <end position="390"/>
    </location>
</feature>
<evidence type="ECO:0000256" key="8">
    <source>
        <dbReference type="ARBA" id="ARBA00022827"/>
    </source>
</evidence>
<keyword evidence="10" id="KW-0249">Electron transport</keyword>
<dbReference type="InterPro" id="IPR017927">
    <property type="entry name" value="FAD-bd_FR_type"/>
</dbReference>
<keyword evidence="14" id="KW-0198">Cysteine biosynthesis</keyword>
<keyword evidence="9" id="KW-0521">NADP</keyword>
<keyword evidence="7" id="KW-0479">Metal-binding</keyword>
<keyword evidence="8" id="KW-0274">FAD</keyword>
<dbReference type="Proteomes" id="UP000580654">
    <property type="component" value="Unassembled WGS sequence"/>
</dbReference>
<evidence type="ECO:0000256" key="5">
    <source>
        <dbReference type="ARBA" id="ARBA00022630"/>
    </source>
</evidence>
<accession>A0A840YDS5</accession>
<evidence type="ECO:0000256" key="10">
    <source>
        <dbReference type="ARBA" id="ARBA00022982"/>
    </source>
</evidence>
<dbReference type="GO" id="GO:0004783">
    <property type="term" value="F:sulfite reductase (NADPH) activity"/>
    <property type="evidence" value="ECO:0007669"/>
    <property type="project" value="UniProtKB-EC"/>
</dbReference>
<gene>
    <name evidence="18" type="ORF">FHS87_000055</name>
</gene>
<evidence type="ECO:0000256" key="1">
    <source>
        <dbReference type="ARBA" id="ARBA00001917"/>
    </source>
</evidence>
<keyword evidence="12" id="KW-0408">Iron</keyword>
<evidence type="ECO:0000256" key="14">
    <source>
        <dbReference type="ARBA" id="ARBA00023192"/>
    </source>
</evidence>
<evidence type="ECO:0000256" key="9">
    <source>
        <dbReference type="ARBA" id="ARBA00022857"/>
    </source>
</evidence>
<evidence type="ECO:0000256" key="4">
    <source>
        <dbReference type="ARBA" id="ARBA00022485"/>
    </source>
</evidence>
<dbReference type="InterPro" id="IPR039261">
    <property type="entry name" value="FNR_nucleotide-bd"/>
</dbReference>